<dbReference type="SUPFAM" id="SSF52374">
    <property type="entry name" value="Nucleotidylyl transferase"/>
    <property type="match status" value="1"/>
</dbReference>
<evidence type="ECO:0000259" key="16">
    <source>
        <dbReference type="SMART" id="SM00904"/>
    </source>
</evidence>
<dbReference type="InterPro" id="IPR014729">
    <property type="entry name" value="Rossmann-like_a/b/a_fold"/>
</dbReference>
<sequence>MDIQHIKHYKEINEEKDTILVLGYFDGLHRGHKALFDKAKAIAQKEALKIVTLTFTESPKLTFARFSPELLRHITYPEKRFQKFEEYGVDKLYLIDFTTAFSKISSDDFIKCYIKRLKAKHIVVGFDYKFGHNRTNSDYLARNFEGSVHTVSEITEDNQKISSSRIRQLIKEGNVAKVNQLLGYDFSTRGMVVHGDARGRTIGFPTANLAPMDRTYLPADGVYVTDVIIGEKRYRSMTSIGKNITFGGQELRLEANIFDFNGDIYGESIEIIWLDKIRDMVKFAGIEDLVEQLERDKEEALNWKKDSQLY</sequence>
<keyword evidence="6 15" id="KW-0808">Transferase</keyword>
<dbReference type="STRING" id="764299.STRIC_1114"/>
<evidence type="ECO:0000256" key="7">
    <source>
        <dbReference type="ARBA" id="ARBA00022695"/>
    </source>
</evidence>
<organism evidence="17 18">
    <name type="scientific">Streptococcus ictaluri 707-05</name>
    <dbReference type="NCBI Taxonomy" id="764299"/>
    <lineage>
        <taxon>Bacteria</taxon>
        <taxon>Bacillati</taxon>
        <taxon>Bacillota</taxon>
        <taxon>Bacilli</taxon>
        <taxon>Lactobacillales</taxon>
        <taxon>Streptococcaceae</taxon>
        <taxon>Streptococcus</taxon>
    </lineage>
</organism>
<dbReference type="OrthoDB" id="9803667at2"/>
<dbReference type="SUPFAM" id="SSF82114">
    <property type="entry name" value="Riboflavin kinase-like"/>
    <property type="match status" value="1"/>
</dbReference>
<dbReference type="PANTHER" id="PTHR22749">
    <property type="entry name" value="RIBOFLAVIN KINASE/FMN ADENYLYLTRANSFERASE"/>
    <property type="match status" value="1"/>
</dbReference>
<dbReference type="NCBIfam" id="NF004162">
    <property type="entry name" value="PRK05627.1-5"/>
    <property type="match status" value="1"/>
</dbReference>
<dbReference type="FunFam" id="3.40.50.620:FF:000021">
    <property type="entry name" value="Riboflavin biosynthesis protein"/>
    <property type="match status" value="1"/>
</dbReference>
<dbReference type="InterPro" id="IPR015865">
    <property type="entry name" value="Riboflavin_kinase_bac/euk"/>
</dbReference>
<evidence type="ECO:0000256" key="6">
    <source>
        <dbReference type="ARBA" id="ARBA00022679"/>
    </source>
</evidence>
<dbReference type="NCBIfam" id="TIGR00083">
    <property type="entry name" value="ribF"/>
    <property type="match status" value="1"/>
</dbReference>
<dbReference type="Pfam" id="PF01687">
    <property type="entry name" value="Flavokinase"/>
    <property type="match status" value="1"/>
</dbReference>
<evidence type="ECO:0000256" key="5">
    <source>
        <dbReference type="ARBA" id="ARBA00022643"/>
    </source>
</evidence>
<gene>
    <name evidence="17" type="primary">ribF</name>
    <name evidence="17" type="ORF">STRIC_1114</name>
</gene>
<dbReference type="RefSeq" id="WP_008088983.1">
    <property type="nucleotide sequence ID" value="NZ_AEUX02000006.1"/>
</dbReference>
<dbReference type="SMART" id="SM00904">
    <property type="entry name" value="Flavokinase"/>
    <property type="match status" value="1"/>
</dbReference>
<comment type="pathway">
    <text evidence="3 15">Cofactor biosynthesis; FMN biosynthesis; FMN from riboflavin (ATP route): step 1/1.</text>
</comment>
<comment type="catalytic activity">
    <reaction evidence="13 15">
        <text>riboflavin + ATP = FMN + ADP + H(+)</text>
        <dbReference type="Rhea" id="RHEA:14357"/>
        <dbReference type="ChEBI" id="CHEBI:15378"/>
        <dbReference type="ChEBI" id="CHEBI:30616"/>
        <dbReference type="ChEBI" id="CHEBI:57986"/>
        <dbReference type="ChEBI" id="CHEBI:58210"/>
        <dbReference type="ChEBI" id="CHEBI:456216"/>
        <dbReference type="EC" id="2.7.1.26"/>
    </reaction>
</comment>
<proteinExistence type="inferred from homology"/>
<dbReference type="InterPro" id="IPR023465">
    <property type="entry name" value="Riboflavin_kinase_dom_sf"/>
</dbReference>
<keyword evidence="10 15" id="KW-0274">FAD</keyword>
<reference evidence="17 18" key="1">
    <citation type="journal article" date="2014" name="Int. J. Syst. Evol. Microbiol.">
        <title>Phylogenomics and the dynamic genome evolution of the genus Streptococcus.</title>
        <authorList>
            <consortium name="The Broad Institute Genome Sequencing Platform"/>
            <person name="Richards V.P."/>
            <person name="Palmer S.R."/>
            <person name="Pavinski Bitar P.D."/>
            <person name="Qin X."/>
            <person name="Weinstock G.M."/>
            <person name="Highlander S.K."/>
            <person name="Town C.D."/>
            <person name="Burne R.A."/>
            <person name="Stanhope M.J."/>
        </authorList>
    </citation>
    <scope>NUCLEOTIDE SEQUENCE [LARGE SCALE GENOMIC DNA]</scope>
    <source>
        <strain evidence="17 18">707-05</strain>
    </source>
</reference>
<keyword evidence="12" id="KW-0511">Multifunctional enzyme</keyword>
<dbReference type="InterPro" id="IPR002606">
    <property type="entry name" value="Riboflavin_kinase_bac"/>
</dbReference>
<dbReference type="EC" id="2.7.7.2" evidence="15"/>
<evidence type="ECO:0000313" key="18">
    <source>
        <dbReference type="Proteomes" id="UP000003330"/>
    </source>
</evidence>
<dbReference type="UniPathway" id="UPA00277">
    <property type="reaction ID" value="UER00407"/>
</dbReference>
<dbReference type="CDD" id="cd02064">
    <property type="entry name" value="FAD_synthetase_N"/>
    <property type="match status" value="1"/>
</dbReference>
<dbReference type="GO" id="GO:0009231">
    <property type="term" value="P:riboflavin biosynthetic process"/>
    <property type="evidence" value="ECO:0007669"/>
    <property type="project" value="InterPro"/>
</dbReference>
<keyword evidence="8 15" id="KW-0547">Nucleotide-binding</keyword>
<comment type="function">
    <text evidence="1">Catalyzes the phosphorylation of riboflavin to FMN followed by the adenylation of FMN to FAD.</text>
</comment>
<accession>G5K2U6</accession>
<name>G5K2U6_9STRE</name>
<comment type="catalytic activity">
    <reaction evidence="14 15">
        <text>FMN + ATP + H(+) = FAD + diphosphate</text>
        <dbReference type="Rhea" id="RHEA:17237"/>
        <dbReference type="ChEBI" id="CHEBI:15378"/>
        <dbReference type="ChEBI" id="CHEBI:30616"/>
        <dbReference type="ChEBI" id="CHEBI:33019"/>
        <dbReference type="ChEBI" id="CHEBI:57692"/>
        <dbReference type="ChEBI" id="CHEBI:58210"/>
        <dbReference type="EC" id="2.7.7.2"/>
    </reaction>
</comment>
<dbReference type="GO" id="GO:0005524">
    <property type="term" value="F:ATP binding"/>
    <property type="evidence" value="ECO:0007669"/>
    <property type="project" value="UniProtKB-UniRule"/>
</dbReference>
<dbReference type="PIRSF" id="PIRSF004491">
    <property type="entry name" value="FAD_Synth"/>
    <property type="match status" value="1"/>
</dbReference>
<dbReference type="NCBIfam" id="NF004158">
    <property type="entry name" value="PRK05627.1-1"/>
    <property type="match status" value="1"/>
</dbReference>
<dbReference type="EC" id="2.7.1.26" evidence="15"/>
<dbReference type="GO" id="GO:0008531">
    <property type="term" value="F:riboflavin kinase activity"/>
    <property type="evidence" value="ECO:0007669"/>
    <property type="project" value="UniProtKB-UniRule"/>
</dbReference>
<dbReference type="InterPro" id="IPR015864">
    <property type="entry name" value="FAD_synthase"/>
</dbReference>
<evidence type="ECO:0000256" key="2">
    <source>
        <dbReference type="ARBA" id="ARBA00004726"/>
    </source>
</evidence>
<protein>
    <recommendedName>
        <fullName evidence="15">Riboflavin biosynthesis protein</fullName>
    </recommendedName>
    <domain>
        <recommendedName>
            <fullName evidence="15">Riboflavin kinase</fullName>
            <ecNumber evidence="15">2.7.1.26</ecNumber>
        </recommendedName>
        <alternativeName>
            <fullName evidence="15">Flavokinase</fullName>
        </alternativeName>
    </domain>
    <domain>
        <recommendedName>
            <fullName evidence="15">FMN adenylyltransferase</fullName>
            <ecNumber evidence="15">2.7.7.2</ecNumber>
        </recommendedName>
        <alternativeName>
            <fullName evidence="15">FAD pyrophosphorylase</fullName>
        </alternativeName>
        <alternativeName>
            <fullName evidence="15">FAD synthase</fullName>
        </alternativeName>
    </domain>
</protein>
<dbReference type="Gene3D" id="3.40.50.620">
    <property type="entry name" value="HUPs"/>
    <property type="match status" value="1"/>
</dbReference>
<comment type="caution">
    <text evidence="17">The sequence shown here is derived from an EMBL/GenBank/DDBJ whole genome shotgun (WGS) entry which is preliminary data.</text>
</comment>
<keyword evidence="5 15" id="KW-0288">FMN</keyword>
<dbReference type="FunFam" id="2.40.30.30:FF:000003">
    <property type="entry name" value="Riboflavin biosynthesis protein"/>
    <property type="match status" value="1"/>
</dbReference>
<dbReference type="Pfam" id="PF06574">
    <property type="entry name" value="FAD_syn"/>
    <property type="match status" value="1"/>
</dbReference>
<keyword evidence="11 15" id="KW-0067">ATP-binding</keyword>
<dbReference type="GO" id="GO:0006747">
    <property type="term" value="P:FAD biosynthetic process"/>
    <property type="evidence" value="ECO:0007669"/>
    <property type="project" value="UniProtKB-UniRule"/>
</dbReference>
<keyword evidence="18" id="KW-1185">Reference proteome</keyword>
<evidence type="ECO:0000313" key="17">
    <source>
        <dbReference type="EMBL" id="EHI69540.1"/>
    </source>
</evidence>
<evidence type="ECO:0000256" key="13">
    <source>
        <dbReference type="ARBA" id="ARBA00047880"/>
    </source>
</evidence>
<evidence type="ECO:0000256" key="1">
    <source>
        <dbReference type="ARBA" id="ARBA00002121"/>
    </source>
</evidence>
<evidence type="ECO:0000256" key="15">
    <source>
        <dbReference type="PIRNR" id="PIRNR004491"/>
    </source>
</evidence>
<evidence type="ECO:0000256" key="11">
    <source>
        <dbReference type="ARBA" id="ARBA00022840"/>
    </source>
</evidence>
<dbReference type="EMBL" id="AEUX02000006">
    <property type="protein sequence ID" value="EHI69540.1"/>
    <property type="molecule type" value="Genomic_DNA"/>
</dbReference>
<feature type="domain" description="Riboflavin kinase" evidence="16">
    <location>
        <begin position="181"/>
        <end position="305"/>
    </location>
</feature>
<dbReference type="eggNOG" id="COG0196">
    <property type="taxonomic scope" value="Bacteria"/>
</dbReference>
<dbReference type="PANTHER" id="PTHR22749:SF6">
    <property type="entry name" value="RIBOFLAVIN KINASE"/>
    <property type="match status" value="1"/>
</dbReference>
<evidence type="ECO:0000256" key="3">
    <source>
        <dbReference type="ARBA" id="ARBA00005201"/>
    </source>
</evidence>
<evidence type="ECO:0000256" key="8">
    <source>
        <dbReference type="ARBA" id="ARBA00022741"/>
    </source>
</evidence>
<keyword evidence="9 15" id="KW-0418">Kinase</keyword>
<dbReference type="GO" id="GO:0009398">
    <property type="term" value="P:FMN biosynthetic process"/>
    <property type="evidence" value="ECO:0007669"/>
    <property type="project" value="UniProtKB-UniRule"/>
</dbReference>
<dbReference type="InterPro" id="IPR023468">
    <property type="entry name" value="Riboflavin_kinase"/>
</dbReference>
<comment type="pathway">
    <text evidence="2 15">Cofactor biosynthesis; FAD biosynthesis; FAD from FMN: step 1/1.</text>
</comment>
<dbReference type="GO" id="GO:0003919">
    <property type="term" value="F:FMN adenylyltransferase activity"/>
    <property type="evidence" value="ECO:0007669"/>
    <property type="project" value="UniProtKB-UniRule"/>
</dbReference>
<dbReference type="Proteomes" id="UP000003330">
    <property type="component" value="Unassembled WGS sequence"/>
</dbReference>
<evidence type="ECO:0000256" key="4">
    <source>
        <dbReference type="ARBA" id="ARBA00022630"/>
    </source>
</evidence>
<evidence type="ECO:0000256" key="14">
    <source>
        <dbReference type="ARBA" id="ARBA00049494"/>
    </source>
</evidence>
<evidence type="ECO:0000256" key="10">
    <source>
        <dbReference type="ARBA" id="ARBA00022827"/>
    </source>
</evidence>
<evidence type="ECO:0000256" key="12">
    <source>
        <dbReference type="ARBA" id="ARBA00023268"/>
    </source>
</evidence>
<dbReference type="Gene3D" id="2.40.30.30">
    <property type="entry name" value="Riboflavin kinase-like"/>
    <property type="match status" value="1"/>
</dbReference>
<keyword evidence="7 15" id="KW-0548">Nucleotidyltransferase</keyword>
<dbReference type="AlphaFoldDB" id="G5K2U6"/>
<comment type="similarity">
    <text evidence="15">Belongs to the ribF family.</text>
</comment>
<evidence type="ECO:0000256" key="9">
    <source>
        <dbReference type="ARBA" id="ARBA00022777"/>
    </source>
</evidence>
<keyword evidence="4 15" id="KW-0285">Flavoprotein</keyword>
<dbReference type="UniPathway" id="UPA00276">
    <property type="reaction ID" value="UER00406"/>
</dbReference>